<name>A0A9P5CRG5_CRYP1</name>
<reference evidence="2" key="1">
    <citation type="journal article" date="2020" name="Phytopathology">
        <title>Genome sequence of the chestnut blight fungus Cryphonectria parasitica EP155: A fundamental resource for an archetypical invasive plant pathogen.</title>
        <authorList>
            <person name="Crouch J.A."/>
            <person name="Dawe A."/>
            <person name="Aerts A."/>
            <person name="Barry K."/>
            <person name="Churchill A.C.L."/>
            <person name="Grimwood J."/>
            <person name="Hillman B."/>
            <person name="Milgroom M.G."/>
            <person name="Pangilinan J."/>
            <person name="Smith M."/>
            <person name="Salamov A."/>
            <person name="Schmutz J."/>
            <person name="Yadav J."/>
            <person name="Grigoriev I.V."/>
            <person name="Nuss D."/>
        </authorList>
    </citation>
    <scope>NUCLEOTIDE SEQUENCE</scope>
    <source>
        <strain evidence="2">EP155</strain>
    </source>
</reference>
<organism evidence="2 3">
    <name type="scientific">Cryphonectria parasitica (strain ATCC 38755 / EP155)</name>
    <dbReference type="NCBI Taxonomy" id="660469"/>
    <lineage>
        <taxon>Eukaryota</taxon>
        <taxon>Fungi</taxon>
        <taxon>Dikarya</taxon>
        <taxon>Ascomycota</taxon>
        <taxon>Pezizomycotina</taxon>
        <taxon>Sordariomycetes</taxon>
        <taxon>Sordariomycetidae</taxon>
        <taxon>Diaporthales</taxon>
        <taxon>Cryphonectriaceae</taxon>
        <taxon>Cryphonectria-Endothia species complex</taxon>
        <taxon>Cryphonectria</taxon>
    </lineage>
</organism>
<sequence length="181" mass="20615">MASSPVPSSPKIQIITPNTPSQTPLHPTTIFLAGPTEFPWRQDFLAHLKSRLLDHDDLPPDPITIYNPFQEKWDKTWKEDYHHDDRFRAQTDWEMDRIDSSSHVVVFFVAESKAPVSLLELGLCVRSGRAVVGCEGGFWKRGNVQAACQRLDVPLEDTLEGLVGRVVEILKKKKKKKKEKN</sequence>
<dbReference type="EMBL" id="MU032346">
    <property type="protein sequence ID" value="KAF3767507.1"/>
    <property type="molecule type" value="Genomic_DNA"/>
</dbReference>
<comment type="caution">
    <text evidence="2">The sequence shown here is derived from an EMBL/GenBank/DDBJ whole genome shotgun (WGS) entry which is preliminary data.</text>
</comment>
<dbReference type="GeneID" id="63833988"/>
<gene>
    <name evidence="2" type="ORF">M406DRAFT_252710</name>
</gene>
<dbReference type="Proteomes" id="UP000803844">
    <property type="component" value="Unassembled WGS sequence"/>
</dbReference>
<protein>
    <recommendedName>
        <fullName evidence="4">Nucleoside 2-deoxyribosyltransferase domain-containing protein</fullName>
    </recommendedName>
</protein>
<proteinExistence type="predicted"/>
<accession>A0A9P5CRG5</accession>
<dbReference type="AlphaFoldDB" id="A0A9P5CRG5"/>
<evidence type="ECO:0000256" key="1">
    <source>
        <dbReference type="SAM" id="MobiDB-lite"/>
    </source>
</evidence>
<dbReference type="InterPro" id="IPR039470">
    <property type="entry name" value="Nuc_deoxyri_tr2"/>
</dbReference>
<keyword evidence="3" id="KW-1185">Reference proteome</keyword>
<feature type="region of interest" description="Disordered" evidence="1">
    <location>
        <begin position="1"/>
        <end position="20"/>
    </location>
</feature>
<evidence type="ECO:0000313" key="3">
    <source>
        <dbReference type="Proteomes" id="UP000803844"/>
    </source>
</evidence>
<dbReference type="OrthoDB" id="2893324at2759"/>
<dbReference type="Pfam" id="PF15891">
    <property type="entry name" value="Nuc_deoxyri_tr2"/>
    <property type="match status" value="1"/>
</dbReference>
<dbReference type="RefSeq" id="XP_040778468.1">
    <property type="nucleotide sequence ID" value="XM_040916859.1"/>
</dbReference>
<evidence type="ECO:0000313" key="2">
    <source>
        <dbReference type="EMBL" id="KAF3767507.1"/>
    </source>
</evidence>
<evidence type="ECO:0008006" key="4">
    <source>
        <dbReference type="Google" id="ProtNLM"/>
    </source>
</evidence>
<dbReference type="Gene3D" id="3.40.50.450">
    <property type="match status" value="1"/>
</dbReference>